<organism evidence="1">
    <name type="scientific">ssRNA phage DC</name>
    <dbReference type="NCBI Taxonomy" id="1892901"/>
    <lineage>
        <taxon>Viruses</taxon>
    </lineage>
</organism>
<dbReference type="EMBL" id="KX160091">
    <property type="protein sequence ID" value="AOG30805.1"/>
    <property type="molecule type" value="Genomic_RNA"/>
</dbReference>
<accession>A0A1B3Q5U6</accession>
<sequence>MSYTITVNAPASEKPATNVAASYVDTSYYALTKDLTGECQLTNIQSPIGLPEILTYRASNIADIYQNSGIDRTLVTPTKRGISVNYHLRQTWTAADSANPTAPVYAMPVTASLTLRIPQNEFISLDNVNALINKLLGLLYPDGTSSIAANIRYALNPKE</sequence>
<proteinExistence type="predicted"/>
<reference evidence="1" key="1">
    <citation type="submission" date="2016-04" db="EMBL/GenBank/DDBJ databases">
        <authorList>
            <person name="Evans L.H."/>
            <person name="Alamgir A."/>
            <person name="Owens N."/>
            <person name="Weber N.D."/>
            <person name="Virtaneva K."/>
            <person name="Barbian K."/>
            <person name="Babar A."/>
            <person name="Rosenke K."/>
        </authorList>
    </citation>
    <scope>NUCLEOTIDE SEQUENCE</scope>
    <source>
        <strain evidence="1">WP1</strain>
    </source>
</reference>
<evidence type="ECO:0000313" key="1">
    <source>
        <dbReference type="EMBL" id="AOG30805.1"/>
    </source>
</evidence>
<name>A0A1B3Q5U6_9VIRU</name>
<protein>
    <submittedName>
        <fullName evidence="1">Gp2</fullName>
    </submittedName>
</protein>